<name>A0AAV3PLH6_LITER</name>
<feature type="region of interest" description="Disordered" evidence="1">
    <location>
        <begin position="32"/>
        <end position="55"/>
    </location>
</feature>
<organism evidence="2 3">
    <name type="scientific">Lithospermum erythrorhizon</name>
    <name type="common">Purple gromwell</name>
    <name type="synonym">Lithospermum officinale var. erythrorhizon</name>
    <dbReference type="NCBI Taxonomy" id="34254"/>
    <lineage>
        <taxon>Eukaryota</taxon>
        <taxon>Viridiplantae</taxon>
        <taxon>Streptophyta</taxon>
        <taxon>Embryophyta</taxon>
        <taxon>Tracheophyta</taxon>
        <taxon>Spermatophyta</taxon>
        <taxon>Magnoliopsida</taxon>
        <taxon>eudicotyledons</taxon>
        <taxon>Gunneridae</taxon>
        <taxon>Pentapetalae</taxon>
        <taxon>asterids</taxon>
        <taxon>lamiids</taxon>
        <taxon>Boraginales</taxon>
        <taxon>Boraginaceae</taxon>
        <taxon>Boraginoideae</taxon>
        <taxon>Lithospermeae</taxon>
        <taxon>Lithospermum</taxon>
    </lineage>
</organism>
<keyword evidence="3" id="KW-1185">Reference proteome</keyword>
<accession>A0AAV3PLH6</accession>
<comment type="caution">
    <text evidence="2">The sequence shown here is derived from an EMBL/GenBank/DDBJ whole genome shotgun (WGS) entry which is preliminary data.</text>
</comment>
<gene>
    <name evidence="2" type="ORF">LIER_09701</name>
</gene>
<dbReference type="AlphaFoldDB" id="A0AAV3PLH6"/>
<evidence type="ECO:0000313" key="3">
    <source>
        <dbReference type="Proteomes" id="UP001454036"/>
    </source>
</evidence>
<feature type="compositionally biased region" description="Acidic residues" evidence="1">
    <location>
        <begin position="43"/>
        <end position="55"/>
    </location>
</feature>
<proteinExistence type="predicted"/>
<feature type="compositionally biased region" description="Polar residues" evidence="1">
    <location>
        <begin position="32"/>
        <end position="41"/>
    </location>
</feature>
<reference evidence="2 3" key="1">
    <citation type="submission" date="2024-01" db="EMBL/GenBank/DDBJ databases">
        <title>The complete chloroplast genome sequence of Lithospermum erythrorhizon: insights into the phylogenetic relationship among Boraginaceae species and the maternal lineages of purple gromwells.</title>
        <authorList>
            <person name="Okada T."/>
            <person name="Watanabe K."/>
        </authorList>
    </citation>
    <scope>NUCLEOTIDE SEQUENCE [LARGE SCALE GENOMIC DNA]</scope>
</reference>
<dbReference type="EMBL" id="BAABME010001668">
    <property type="protein sequence ID" value="GAA0150852.1"/>
    <property type="molecule type" value="Genomic_DNA"/>
</dbReference>
<evidence type="ECO:0000256" key="1">
    <source>
        <dbReference type="SAM" id="MobiDB-lite"/>
    </source>
</evidence>
<sequence length="213" mass="23580">MSFDNEEYSDNDDAFEEDMEALRRACLLTGTNQSGDATCTLSDVEESDDDGEDSADDDIELVRNLQKRFCDYAELTDKLSLTPLWSVPPVDDDNDVEDDFEALRAIRRRFAAYNDGGVKENTEDSIKRIEQVGVTNELALEKEASNNLFIKKNNNAEEGFPDCVDTNNIATDNVGAFGDPVASDLVGACSDRVTSELVEWQDNGARNVMSEGH</sequence>
<evidence type="ECO:0000313" key="2">
    <source>
        <dbReference type="EMBL" id="GAA0150852.1"/>
    </source>
</evidence>
<protein>
    <submittedName>
        <fullName evidence="2">Uncharacterized protein</fullName>
    </submittedName>
</protein>
<dbReference type="Proteomes" id="UP001454036">
    <property type="component" value="Unassembled WGS sequence"/>
</dbReference>